<dbReference type="SUPFAM" id="SSF82657">
    <property type="entry name" value="BolA-like"/>
    <property type="match status" value="1"/>
</dbReference>
<proteinExistence type="inferred from homology"/>
<dbReference type="AlphaFoldDB" id="A0A7J7IFQ2"/>
<dbReference type="Gene3D" id="3.30.300.90">
    <property type="entry name" value="BolA-like"/>
    <property type="match status" value="1"/>
</dbReference>
<keyword evidence="3" id="KW-1185">Reference proteome</keyword>
<name>A0A7J7IFQ2_9RHOD</name>
<dbReference type="Proteomes" id="UP000530660">
    <property type="component" value="Unassembled WGS sequence"/>
</dbReference>
<sequence length="137" mass="15503">MHRLGFHLVPFALCGRQYPWLLTRRVSNAAVTRARVYRPRAGVANLSMSGWGDNTVVERVERRIQEALNPQSLRVEPTFGDPNGAHVNIRVVGECFQGKRLVARHQMVYRAIWKEMDAGVVHAVDSLETLTPEEANK</sequence>
<evidence type="ECO:0000313" key="2">
    <source>
        <dbReference type="EMBL" id="KAF6001935.1"/>
    </source>
</evidence>
<organism evidence="2 3">
    <name type="scientific">Cyanidiococcus yangmingshanensis</name>
    <dbReference type="NCBI Taxonomy" id="2690220"/>
    <lineage>
        <taxon>Eukaryota</taxon>
        <taxon>Rhodophyta</taxon>
        <taxon>Bangiophyceae</taxon>
        <taxon>Cyanidiales</taxon>
        <taxon>Cyanidiaceae</taxon>
        <taxon>Cyanidiococcus</taxon>
    </lineage>
</organism>
<comment type="similarity">
    <text evidence="1">Belongs to the BolA/IbaG family.</text>
</comment>
<evidence type="ECO:0000256" key="1">
    <source>
        <dbReference type="RuleBase" id="RU003860"/>
    </source>
</evidence>
<dbReference type="PANTHER" id="PTHR46230:SF4">
    <property type="entry name" value="PROTEIN BOLA4, CHLOROPLASTIC_MITOCHONDRIAL"/>
    <property type="match status" value="1"/>
</dbReference>
<comment type="caution">
    <text evidence="2">The sequence shown here is derived from an EMBL/GenBank/DDBJ whole genome shotgun (WGS) entry which is preliminary data.</text>
</comment>
<dbReference type="GO" id="GO:0016226">
    <property type="term" value="P:iron-sulfur cluster assembly"/>
    <property type="evidence" value="ECO:0007669"/>
    <property type="project" value="TreeGrafter"/>
</dbReference>
<dbReference type="EMBL" id="VWRR01000012">
    <property type="protein sequence ID" value="KAF6001935.1"/>
    <property type="molecule type" value="Genomic_DNA"/>
</dbReference>
<accession>A0A7J7IFQ2</accession>
<protein>
    <submittedName>
        <fullName evidence="2">Uncharacterized protein</fullName>
    </submittedName>
</protein>
<dbReference type="InterPro" id="IPR002634">
    <property type="entry name" value="BolA"/>
</dbReference>
<evidence type="ECO:0000313" key="3">
    <source>
        <dbReference type="Proteomes" id="UP000530660"/>
    </source>
</evidence>
<dbReference type="InterPro" id="IPR036065">
    <property type="entry name" value="BolA-like_sf"/>
</dbReference>
<dbReference type="Pfam" id="PF01722">
    <property type="entry name" value="BolA"/>
    <property type="match status" value="1"/>
</dbReference>
<dbReference type="PANTHER" id="PTHR46230">
    <property type="match status" value="1"/>
</dbReference>
<gene>
    <name evidence="2" type="ORF">F1559_001763</name>
</gene>
<dbReference type="OrthoDB" id="4983at2759"/>
<reference evidence="2 3" key="1">
    <citation type="journal article" date="2020" name="J. Phycol.">
        <title>Comparative genome analysis reveals Cyanidiococcus gen. nov., a new extremophilic red algal genus sister to Cyanidioschyzon (Cyanidioschyzonaceae, Rhodophyta).</title>
        <authorList>
            <person name="Liu S.-L."/>
            <person name="Chiang Y.-R."/>
            <person name="Yoon H.S."/>
            <person name="Fu H.-Y."/>
        </authorList>
    </citation>
    <scope>NUCLEOTIDE SEQUENCE [LARGE SCALE GENOMIC DNA]</scope>
    <source>
        <strain evidence="2 3">THAL066</strain>
    </source>
</reference>